<dbReference type="InterPro" id="IPR009936">
    <property type="entry name" value="DUF1468"/>
</dbReference>
<feature type="transmembrane region" description="Helical" evidence="1">
    <location>
        <begin position="125"/>
        <end position="143"/>
    </location>
</feature>
<accession>A0A6B0XZE2</accession>
<evidence type="ECO:0000256" key="1">
    <source>
        <dbReference type="SAM" id="Phobius"/>
    </source>
</evidence>
<reference evidence="3" key="1">
    <citation type="submission" date="2019-09" db="EMBL/GenBank/DDBJ databases">
        <title>Characterisation of the sponge microbiome using genome-centric metagenomics.</title>
        <authorList>
            <person name="Engelberts J.P."/>
            <person name="Robbins S.J."/>
            <person name="De Goeij J.M."/>
            <person name="Aranda M."/>
            <person name="Bell S.C."/>
            <person name="Webster N.S."/>
        </authorList>
    </citation>
    <scope>NUCLEOTIDE SEQUENCE</scope>
    <source>
        <strain evidence="3">SB0664_bin_43</strain>
    </source>
</reference>
<feature type="transmembrane region" description="Helical" evidence="1">
    <location>
        <begin position="150"/>
        <end position="169"/>
    </location>
</feature>
<keyword evidence="1" id="KW-0812">Transmembrane</keyword>
<sequence length="179" mass="19550">MMQHDRYAPDTEHVDGGMAVAEEDIRGLGSFVLVLSLFVVSAGLLAFTPVLTKAPPPNMGYHTHPAFFPGIALGLTAVGSGLVSLRCLMRSWPFEFAQLNPRSFVAATPVLFALLFLGYVTLVPLLGYMLSTVLFVGTILGIARLTLRQWLTGVVLLPAICWITFVWLFDVWFPAPSLL</sequence>
<name>A0A6B0XZE2_9RHOB</name>
<organism evidence="3">
    <name type="scientific">Boseongicola sp. SB0664_bin_43</name>
    <dbReference type="NCBI Taxonomy" id="2604844"/>
    <lineage>
        <taxon>Bacteria</taxon>
        <taxon>Pseudomonadati</taxon>
        <taxon>Pseudomonadota</taxon>
        <taxon>Alphaproteobacteria</taxon>
        <taxon>Rhodobacterales</taxon>
        <taxon>Paracoccaceae</taxon>
        <taxon>Boseongicola</taxon>
    </lineage>
</organism>
<dbReference type="EMBL" id="VXRY01000328">
    <property type="protein sequence ID" value="MXY34084.1"/>
    <property type="molecule type" value="Genomic_DNA"/>
</dbReference>
<keyword evidence="1" id="KW-1133">Transmembrane helix</keyword>
<proteinExistence type="predicted"/>
<dbReference type="AlphaFoldDB" id="A0A6B0XZE2"/>
<evidence type="ECO:0000259" key="2">
    <source>
        <dbReference type="Pfam" id="PF07331"/>
    </source>
</evidence>
<feature type="transmembrane region" description="Helical" evidence="1">
    <location>
        <begin position="67"/>
        <end position="89"/>
    </location>
</feature>
<keyword evidence="1" id="KW-0472">Membrane</keyword>
<protein>
    <submittedName>
        <fullName evidence="3">Tripartite tricarboxylate transporter TctB family protein</fullName>
    </submittedName>
</protein>
<comment type="caution">
    <text evidence="3">The sequence shown here is derived from an EMBL/GenBank/DDBJ whole genome shotgun (WGS) entry which is preliminary data.</text>
</comment>
<feature type="transmembrane region" description="Helical" evidence="1">
    <location>
        <begin position="28"/>
        <end position="47"/>
    </location>
</feature>
<dbReference type="Pfam" id="PF07331">
    <property type="entry name" value="TctB"/>
    <property type="match status" value="1"/>
</dbReference>
<gene>
    <name evidence="3" type="ORF">F4Y60_08330</name>
</gene>
<feature type="domain" description="DUF1468" evidence="2">
    <location>
        <begin position="35"/>
        <end position="174"/>
    </location>
</feature>
<feature type="transmembrane region" description="Helical" evidence="1">
    <location>
        <begin position="101"/>
        <end position="119"/>
    </location>
</feature>
<evidence type="ECO:0000313" key="3">
    <source>
        <dbReference type="EMBL" id="MXY34084.1"/>
    </source>
</evidence>